<gene>
    <name evidence="6" type="ORF">Fot_13948</name>
</gene>
<name>A0ABD1W8G1_9LAMI</name>
<dbReference type="InterPro" id="IPR044522">
    <property type="entry name" value="TSO1-like"/>
</dbReference>
<dbReference type="Proteomes" id="UP001604277">
    <property type="component" value="Unassembled WGS sequence"/>
</dbReference>
<feature type="domain" description="CRC" evidence="5">
    <location>
        <begin position="544"/>
        <end position="672"/>
    </location>
</feature>
<feature type="compositionally biased region" description="Polar residues" evidence="4">
    <location>
        <begin position="335"/>
        <end position="368"/>
    </location>
</feature>
<feature type="region of interest" description="Disordered" evidence="4">
    <location>
        <begin position="335"/>
        <end position="376"/>
    </location>
</feature>
<reference evidence="7" key="1">
    <citation type="submission" date="2024-07" db="EMBL/GenBank/DDBJ databases">
        <title>Two chromosome-level genome assemblies of Korean endemic species Abeliophyllum distichum and Forsythia ovata (Oleaceae).</title>
        <authorList>
            <person name="Jang H."/>
        </authorList>
    </citation>
    <scope>NUCLEOTIDE SEQUENCE [LARGE SCALE GENOMIC DNA]</scope>
</reference>
<dbReference type="Pfam" id="PF03638">
    <property type="entry name" value="TCR"/>
    <property type="match status" value="2"/>
</dbReference>
<keyword evidence="7" id="KW-1185">Reference proteome</keyword>
<sequence length="956" mass="104343">MDSPESTQPYTGDATETVPVQDSPVFSYISNLSPIQPVKEPAVSQGFTGLNSPPIVFTSPRLNPHSQSSFLKRSQFPQLPSAKLAGQDGGRRISITAADRSGKLDGQLGSGLNTCTEKELDSSRPVDGQTESPIGCSDQFLADVVYMDSFDSNVSADSSLNYSDDIDQPPVGVTYSKESEGKLEYKHGARRNEESTAIAPSAITKQTDEVHKRGASVDRRAIERHMTPKDGDIRGDQCAKFKSNLSENLALTNNYPENLMTENAEAGQTGHVDDSSYLLSKSIKFYEGNENSVETTGALAEAVQTELQSSPMAAEHRGLFVRCLQFEDAQQKVITNRHAQNPSGIENSSRLLTSSADREGSQSLSLETPPTPISRAGMTQHMVYPRNRGNYSIKVPMPLGIGLHLNSIVSTMQVGAGETKNVKSSEKGNFSIGDEELVTPVSSHLSENSRNSSFLSASESVLESADDGRRDDHASMAAISANSLSTYNVKPLGNPVLCNPIEDQSTPVNKRKSNTGNADDAEEFNKSSPKRKRKKTSESNDDYSCKRCNCKKSKCLKLYCDCFAAGIYCAEPCSCQGCFNRPEYEDTVLEIRQQIESRNPLAFAPKIVQHFNEPPSSICVEEETQISKSSGRHKRGCNCKKSMCLKKYCECYQAKVGCSDGCRCEGCKNVYGQKGEYGLNKDVSMQGTDETTDGSFVEKLEMVGSGNVLYHTELCNPHNLTPLTPSFQYSDQGKGASKAWLPPGKYFQSPESGPTFGVPCIRFPRSPRNSDNPDMITETSKEILDLVSFDHELDYQKAGAVNDFSSGYHGPGNMELLSGPPNEREWENNLEVQPFSGSGHFSSASSLRWRGSPITPMAQFSGTKLPQAVDFYDDLHNIMEDETPEILKDTPNPLNTVKVSSPNKKRVSPPHGHSRELGSSSSAGVRMARKFILQAVPSFPPLTPCVESKNGGQEKA</sequence>
<feature type="region of interest" description="Disordered" evidence="4">
    <location>
        <begin position="499"/>
        <end position="544"/>
    </location>
</feature>
<proteinExistence type="inferred from homology"/>
<dbReference type="GO" id="GO:0005634">
    <property type="term" value="C:nucleus"/>
    <property type="evidence" value="ECO:0007669"/>
    <property type="project" value="UniProtKB-SubCell"/>
</dbReference>
<organism evidence="6 7">
    <name type="scientific">Forsythia ovata</name>
    <dbReference type="NCBI Taxonomy" id="205694"/>
    <lineage>
        <taxon>Eukaryota</taxon>
        <taxon>Viridiplantae</taxon>
        <taxon>Streptophyta</taxon>
        <taxon>Embryophyta</taxon>
        <taxon>Tracheophyta</taxon>
        <taxon>Spermatophyta</taxon>
        <taxon>Magnoliopsida</taxon>
        <taxon>eudicotyledons</taxon>
        <taxon>Gunneridae</taxon>
        <taxon>Pentapetalae</taxon>
        <taxon>asterids</taxon>
        <taxon>lamiids</taxon>
        <taxon>Lamiales</taxon>
        <taxon>Oleaceae</taxon>
        <taxon>Forsythieae</taxon>
        <taxon>Forsythia</taxon>
    </lineage>
</organism>
<evidence type="ECO:0000256" key="3">
    <source>
        <dbReference type="ARBA" id="ARBA00023242"/>
    </source>
</evidence>
<accession>A0ABD1W8G1</accession>
<evidence type="ECO:0000259" key="5">
    <source>
        <dbReference type="PROSITE" id="PS51634"/>
    </source>
</evidence>
<evidence type="ECO:0000256" key="1">
    <source>
        <dbReference type="ARBA" id="ARBA00004123"/>
    </source>
</evidence>
<evidence type="ECO:0000256" key="4">
    <source>
        <dbReference type="SAM" id="MobiDB-lite"/>
    </source>
</evidence>
<protein>
    <recommendedName>
        <fullName evidence="5">CRC domain-containing protein</fullName>
    </recommendedName>
</protein>
<dbReference type="InterPro" id="IPR033467">
    <property type="entry name" value="Tesmin/TSO1-like_CXC"/>
</dbReference>
<dbReference type="InterPro" id="IPR005172">
    <property type="entry name" value="CRC"/>
</dbReference>
<feature type="region of interest" description="Disordered" evidence="4">
    <location>
        <begin position="885"/>
        <end position="923"/>
    </location>
</feature>
<dbReference type="AlphaFoldDB" id="A0ABD1W8G1"/>
<keyword evidence="3" id="KW-0539">Nucleus</keyword>
<dbReference type="PANTHER" id="PTHR46159:SF6">
    <property type="entry name" value="OS12G0605300 PROTEIN"/>
    <property type="match status" value="1"/>
</dbReference>
<evidence type="ECO:0000256" key="2">
    <source>
        <dbReference type="ARBA" id="ARBA00007267"/>
    </source>
</evidence>
<dbReference type="PROSITE" id="PS51634">
    <property type="entry name" value="CRC"/>
    <property type="match status" value="1"/>
</dbReference>
<dbReference type="EMBL" id="JBFOLJ010000004">
    <property type="protein sequence ID" value="KAL2544715.1"/>
    <property type="molecule type" value="Genomic_DNA"/>
</dbReference>
<comment type="caution">
    <text evidence="6">The sequence shown here is derived from an EMBL/GenBank/DDBJ whole genome shotgun (WGS) entry which is preliminary data.</text>
</comment>
<evidence type="ECO:0000313" key="6">
    <source>
        <dbReference type="EMBL" id="KAL2544715.1"/>
    </source>
</evidence>
<feature type="compositionally biased region" description="Polar residues" evidence="4">
    <location>
        <begin position="892"/>
        <end position="902"/>
    </location>
</feature>
<comment type="subcellular location">
    <subcellularLocation>
        <location evidence="1">Nucleus</location>
    </subcellularLocation>
</comment>
<evidence type="ECO:0000313" key="7">
    <source>
        <dbReference type="Proteomes" id="UP001604277"/>
    </source>
</evidence>
<comment type="similarity">
    <text evidence="2">Belongs to the lin-54 family.</text>
</comment>
<dbReference type="SMART" id="SM01114">
    <property type="entry name" value="CXC"/>
    <property type="match status" value="2"/>
</dbReference>
<dbReference type="PANTHER" id="PTHR46159">
    <property type="entry name" value="PROTEIN TESMIN/TSO1-LIKE CXC 2"/>
    <property type="match status" value="1"/>
</dbReference>